<feature type="domain" description="Outer membrane protein beta-barrel" evidence="2">
    <location>
        <begin position="48"/>
        <end position="253"/>
    </location>
</feature>
<dbReference type="InterPro" id="IPR025665">
    <property type="entry name" value="Beta-barrel_OMP_2"/>
</dbReference>
<protein>
    <recommendedName>
        <fullName evidence="2">Outer membrane protein beta-barrel domain-containing protein</fullName>
    </recommendedName>
</protein>
<feature type="signal peptide" evidence="1">
    <location>
        <begin position="1"/>
        <end position="19"/>
    </location>
</feature>
<dbReference type="Pfam" id="PF13568">
    <property type="entry name" value="OMP_b-brl_2"/>
    <property type="match status" value="1"/>
</dbReference>
<dbReference type="RefSeq" id="WP_244957457.1">
    <property type="nucleotide sequence ID" value="NZ_JACICA010000006.1"/>
</dbReference>
<dbReference type="AlphaFoldDB" id="A0A7W5UK45"/>
<keyword evidence="1" id="KW-0732">Signal</keyword>
<proteinExistence type="predicted"/>
<comment type="caution">
    <text evidence="3">The sequence shown here is derived from an EMBL/GenBank/DDBJ whole genome shotgun (WGS) entry which is preliminary data.</text>
</comment>
<feature type="chain" id="PRO_5031413485" description="Outer membrane protein beta-barrel domain-containing protein" evidence="1">
    <location>
        <begin position="20"/>
        <end position="277"/>
    </location>
</feature>
<accession>A0A7W5UK45</accession>
<dbReference type="EMBL" id="JACICA010000006">
    <property type="protein sequence ID" value="MBB3702958.1"/>
    <property type="molecule type" value="Genomic_DNA"/>
</dbReference>
<name>A0A7W5UK45_9BACT</name>
<sequence length="277" mass="30785">MKIFLITIISLMMGVSAQAADATTWLEPTETTGNAVRPDTIRDSSNDRNIILAALKGWQVAVGAGLELGGASPVPIPRSIRQINSFNPLLNLYLEGTAYKSFTPRWGMALGLRFETKGMKTNANVKNYHMAIIEDDGGHMEGGWNGPVITKYRATYITVPVLATYTFSNPRWMVSAGPYFSLMLNGDFDGYVHDGYIRTPDELGENVNVTHATYDFSNNLRKFQWGLQIGGSFRAYKHLYVNANLDWGLNGIFPSDFNTISFALYPIYGTLGFSYLF</sequence>
<evidence type="ECO:0000313" key="3">
    <source>
        <dbReference type="EMBL" id="MBB3702958.1"/>
    </source>
</evidence>
<gene>
    <name evidence="3" type="ORF">FHS60_001431</name>
</gene>
<evidence type="ECO:0000259" key="2">
    <source>
        <dbReference type="Pfam" id="PF13568"/>
    </source>
</evidence>
<dbReference type="Proteomes" id="UP000541425">
    <property type="component" value="Unassembled WGS sequence"/>
</dbReference>
<reference evidence="3 4" key="1">
    <citation type="submission" date="2020-08" db="EMBL/GenBank/DDBJ databases">
        <title>Genomic Encyclopedia of Type Strains, Phase IV (KMG-IV): sequencing the most valuable type-strain genomes for metagenomic binning, comparative biology and taxonomic classification.</title>
        <authorList>
            <person name="Goeker M."/>
        </authorList>
    </citation>
    <scope>NUCLEOTIDE SEQUENCE [LARGE SCALE GENOMIC DNA]</scope>
    <source>
        <strain evidence="3 4">DSM 22548</strain>
    </source>
</reference>
<evidence type="ECO:0000313" key="4">
    <source>
        <dbReference type="Proteomes" id="UP000541425"/>
    </source>
</evidence>
<organism evidence="3 4">
    <name type="scientific">Alloprevotella rava</name>
    <dbReference type="NCBI Taxonomy" id="671218"/>
    <lineage>
        <taxon>Bacteria</taxon>
        <taxon>Pseudomonadati</taxon>
        <taxon>Bacteroidota</taxon>
        <taxon>Bacteroidia</taxon>
        <taxon>Bacteroidales</taxon>
        <taxon>Prevotellaceae</taxon>
        <taxon>Alloprevotella</taxon>
    </lineage>
</organism>
<evidence type="ECO:0000256" key="1">
    <source>
        <dbReference type="SAM" id="SignalP"/>
    </source>
</evidence>